<reference evidence="3" key="1">
    <citation type="journal article" date="2019" name="Int. J. Syst. Evol. Microbiol.">
        <title>The Global Catalogue of Microorganisms (GCM) 10K type strain sequencing project: providing services to taxonomists for standard genome sequencing and annotation.</title>
        <authorList>
            <consortium name="The Broad Institute Genomics Platform"/>
            <consortium name="The Broad Institute Genome Sequencing Center for Infectious Disease"/>
            <person name="Wu L."/>
            <person name="Ma J."/>
        </authorList>
    </citation>
    <scope>NUCLEOTIDE SEQUENCE [LARGE SCALE GENOMIC DNA]</scope>
    <source>
        <strain evidence="3">JCM 13378</strain>
    </source>
</reference>
<dbReference type="RefSeq" id="WP_343845380.1">
    <property type="nucleotide sequence ID" value="NZ_BAAAEI010000014.1"/>
</dbReference>
<feature type="transmembrane region" description="Helical" evidence="1">
    <location>
        <begin position="49"/>
        <end position="72"/>
    </location>
</feature>
<keyword evidence="3" id="KW-1185">Reference proteome</keyword>
<gene>
    <name evidence="2" type="ORF">GCM10009092_25710</name>
</gene>
<name>A0ABP3H3Z8_9ALTE</name>
<proteinExistence type="predicted"/>
<keyword evidence="1" id="KW-1133">Transmembrane helix</keyword>
<evidence type="ECO:0000313" key="2">
    <source>
        <dbReference type="EMBL" id="GAA0360354.1"/>
    </source>
</evidence>
<comment type="caution">
    <text evidence="2">The sequence shown here is derived from an EMBL/GenBank/DDBJ whole genome shotgun (WGS) entry which is preliminary data.</text>
</comment>
<feature type="transmembrane region" description="Helical" evidence="1">
    <location>
        <begin position="6"/>
        <end position="28"/>
    </location>
</feature>
<sequence>MDVTASHLMGLVLMSIGISIMFKGEASVEYGITDGGERPKFIKSKSKKLVGSSARLVGAGIFLLGLATILLFPSEQILFTI</sequence>
<dbReference type="EMBL" id="BAAAEI010000014">
    <property type="protein sequence ID" value="GAA0360354.1"/>
    <property type="molecule type" value="Genomic_DNA"/>
</dbReference>
<dbReference type="Proteomes" id="UP001501757">
    <property type="component" value="Unassembled WGS sequence"/>
</dbReference>
<accession>A0ABP3H3Z8</accession>
<organism evidence="2 3">
    <name type="scientific">Bowmanella denitrificans</name>
    <dbReference type="NCBI Taxonomy" id="366582"/>
    <lineage>
        <taxon>Bacteria</taxon>
        <taxon>Pseudomonadati</taxon>
        <taxon>Pseudomonadota</taxon>
        <taxon>Gammaproteobacteria</taxon>
        <taxon>Alteromonadales</taxon>
        <taxon>Alteromonadaceae</taxon>
        <taxon>Bowmanella</taxon>
    </lineage>
</organism>
<protein>
    <submittedName>
        <fullName evidence="2">Uncharacterized protein</fullName>
    </submittedName>
</protein>
<keyword evidence="1" id="KW-0812">Transmembrane</keyword>
<keyword evidence="1" id="KW-0472">Membrane</keyword>
<evidence type="ECO:0000313" key="3">
    <source>
        <dbReference type="Proteomes" id="UP001501757"/>
    </source>
</evidence>
<evidence type="ECO:0000256" key="1">
    <source>
        <dbReference type="SAM" id="Phobius"/>
    </source>
</evidence>